<dbReference type="InterPro" id="IPR024083">
    <property type="entry name" value="Fumarase/histidase_N"/>
</dbReference>
<dbReference type="GO" id="GO:0006106">
    <property type="term" value="P:fumarate metabolic process"/>
    <property type="evidence" value="ECO:0007669"/>
    <property type="project" value="InterPro"/>
</dbReference>
<evidence type="ECO:0000256" key="1">
    <source>
        <dbReference type="ARBA" id="ARBA00009084"/>
    </source>
</evidence>
<dbReference type="InterPro" id="IPR008948">
    <property type="entry name" value="L-Aspartase-like"/>
</dbReference>
<dbReference type="Proteomes" id="UP000663831">
    <property type="component" value="Unassembled WGS sequence"/>
</dbReference>
<dbReference type="FunFam" id="1.10.275.10:FF:000001">
    <property type="entry name" value="Fumarate hydratase, mitochondrial"/>
    <property type="match status" value="1"/>
</dbReference>
<proteinExistence type="inferred from homology"/>
<name>A0A8H3A2E5_9AGAM</name>
<dbReference type="InterPro" id="IPR022761">
    <property type="entry name" value="Fumarate_lyase_N"/>
</dbReference>
<dbReference type="GO" id="GO:0006099">
    <property type="term" value="P:tricarboxylic acid cycle"/>
    <property type="evidence" value="ECO:0007669"/>
    <property type="project" value="TreeGrafter"/>
</dbReference>
<evidence type="ECO:0000256" key="2">
    <source>
        <dbReference type="ARBA" id="ARBA00012921"/>
    </source>
</evidence>
<dbReference type="PRINTS" id="PR00145">
    <property type="entry name" value="ARGSUCLYASE"/>
</dbReference>
<dbReference type="GO" id="GO:0006108">
    <property type="term" value="P:malate metabolic process"/>
    <property type="evidence" value="ECO:0007669"/>
    <property type="project" value="TreeGrafter"/>
</dbReference>
<dbReference type="PANTHER" id="PTHR11444:SF1">
    <property type="entry name" value="FUMARATE HYDRATASE, MITOCHONDRIAL"/>
    <property type="match status" value="1"/>
</dbReference>
<dbReference type="InterPro" id="IPR005677">
    <property type="entry name" value="Fum_hydII"/>
</dbReference>
<dbReference type="Pfam" id="PF00206">
    <property type="entry name" value="Lyase_1"/>
    <property type="match status" value="1"/>
</dbReference>
<dbReference type="InterPro" id="IPR020557">
    <property type="entry name" value="Fumarate_lyase_CS"/>
</dbReference>
<dbReference type="PANTHER" id="PTHR11444">
    <property type="entry name" value="ASPARTATEAMMONIA/ARGININOSUCCINATE/ADENYLOSUCCINATE LYASE"/>
    <property type="match status" value="1"/>
</dbReference>
<comment type="similarity">
    <text evidence="1">Belongs to the class-II fumarase/aspartase family. Fumarase subfamily.</text>
</comment>
<dbReference type="GO" id="GO:0004333">
    <property type="term" value="F:fumarate hydratase activity"/>
    <property type="evidence" value="ECO:0007669"/>
    <property type="project" value="UniProtKB-EC"/>
</dbReference>
<dbReference type="PROSITE" id="PS00163">
    <property type="entry name" value="FUMARATE_LYASES"/>
    <property type="match status" value="1"/>
</dbReference>
<dbReference type="InterPro" id="IPR000362">
    <property type="entry name" value="Fumarate_lyase_fam"/>
</dbReference>
<evidence type="ECO:0000259" key="3">
    <source>
        <dbReference type="Pfam" id="PF00206"/>
    </source>
</evidence>
<sequence length="376" mass="40283">MYSILRTSTHRAAPSLRLFSTTHTMAQKFRSEKDTFGDLQVPADVYWGAQTQRSLLNFDIGGPSERLPPPLIKALGVLKKAAAEVNVTYGLDPKIGQAISQAADEVISGKLVDHFPLVVFQTGSGTQSNMNTNEVISNRAIELLGGELGSKKPVHPNDHVNMSQSSNDSFPTAMHIAAVTELREQLIPALTELRDAFAAKQKAFENIIKIGRTHLQDATPLTLGQEFSGYVQQLTNGIARIHDVLPRLSLLAQGGTAVGTFEALATHDALVEAHGALNTVAISLMKIANDIRYLASGPRCGLGELSLPENEPGSSIMPGKVNPTQCEALTMVAAQVMGNNTGVSVAGSMGQFQLNVFKPMIIKNVLQSIRLLADGK</sequence>
<gene>
    <name evidence="4" type="ORF">RDB_LOCUS13685</name>
</gene>
<dbReference type="EMBL" id="CAJMWV010000492">
    <property type="protein sequence ID" value="CAE6399360.1"/>
    <property type="molecule type" value="Genomic_DNA"/>
</dbReference>
<accession>A0A8H3A2E5</accession>
<reference evidence="4" key="1">
    <citation type="submission" date="2021-01" db="EMBL/GenBank/DDBJ databases">
        <authorList>
            <person name="Kaushik A."/>
        </authorList>
    </citation>
    <scope>NUCLEOTIDE SEQUENCE</scope>
    <source>
        <strain evidence="4">AG3-1AP</strain>
    </source>
</reference>
<protein>
    <recommendedName>
        <fullName evidence="2">fumarate hydratase</fullName>
        <ecNumber evidence="2">4.2.1.2</ecNumber>
    </recommendedName>
</protein>
<dbReference type="GO" id="GO:0005739">
    <property type="term" value="C:mitochondrion"/>
    <property type="evidence" value="ECO:0007669"/>
    <property type="project" value="TreeGrafter"/>
</dbReference>
<dbReference type="Gene3D" id="1.20.200.10">
    <property type="entry name" value="Fumarase/aspartase (Central domain)"/>
    <property type="match status" value="2"/>
</dbReference>
<dbReference type="Gene3D" id="1.10.275.10">
    <property type="entry name" value="Fumarase/aspartase (N-terminal domain)"/>
    <property type="match status" value="1"/>
</dbReference>
<comment type="caution">
    <text evidence="4">The sequence shown here is derived from an EMBL/GenBank/DDBJ whole genome shotgun (WGS) entry which is preliminary data.</text>
</comment>
<dbReference type="EC" id="4.2.1.2" evidence="2"/>
<feature type="domain" description="Fumarate lyase N-terminal" evidence="3">
    <location>
        <begin position="37"/>
        <end position="260"/>
    </location>
</feature>
<evidence type="ECO:0000313" key="5">
    <source>
        <dbReference type="Proteomes" id="UP000663831"/>
    </source>
</evidence>
<evidence type="ECO:0000313" key="4">
    <source>
        <dbReference type="EMBL" id="CAE6399360.1"/>
    </source>
</evidence>
<dbReference type="AlphaFoldDB" id="A0A8H3A2E5"/>
<dbReference type="CDD" id="cd01362">
    <property type="entry name" value="Fumarase_classII"/>
    <property type="match status" value="1"/>
</dbReference>
<dbReference type="PRINTS" id="PR00149">
    <property type="entry name" value="FUMRATELYASE"/>
</dbReference>
<dbReference type="SUPFAM" id="SSF48557">
    <property type="entry name" value="L-aspartase-like"/>
    <property type="match status" value="1"/>
</dbReference>
<organism evidence="4 5">
    <name type="scientific">Rhizoctonia solani</name>
    <dbReference type="NCBI Taxonomy" id="456999"/>
    <lineage>
        <taxon>Eukaryota</taxon>
        <taxon>Fungi</taxon>
        <taxon>Dikarya</taxon>
        <taxon>Basidiomycota</taxon>
        <taxon>Agaricomycotina</taxon>
        <taxon>Agaricomycetes</taxon>
        <taxon>Cantharellales</taxon>
        <taxon>Ceratobasidiaceae</taxon>
        <taxon>Rhizoctonia</taxon>
    </lineage>
</organism>